<protein>
    <submittedName>
        <fullName evidence="13">FTR1 family protein</fullName>
    </submittedName>
</protein>
<dbReference type="InterPro" id="IPR004923">
    <property type="entry name" value="FTR1/Fip1/EfeU"/>
</dbReference>
<dbReference type="Gene3D" id="1.10.760.10">
    <property type="entry name" value="Cytochrome c-like domain"/>
    <property type="match status" value="1"/>
</dbReference>
<feature type="transmembrane region" description="Helical" evidence="10">
    <location>
        <begin position="578"/>
        <end position="600"/>
    </location>
</feature>
<evidence type="ECO:0000256" key="5">
    <source>
        <dbReference type="ARBA" id="ARBA00022723"/>
    </source>
</evidence>
<proteinExistence type="inferred from homology"/>
<keyword evidence="3 9" id="KW-0349">Heme</keyword>
<evidence type="ECO:0000256" key="4">
    <source>
        <dbReference type="ARBA" id="ARBA00022692"/>
    </source>
</evidence>
<feature type="signal peptide" evidence="11">
    <location>
        <begin position="1"/>
        <end position="38"/>
    </location>
</feature>
<feature type="transmembrane region" description="Helical" evidence="10">
    <location>
        <begin position="435"/>
        <end position="458"/>
    </location>
</feature>
<comment type="caution">
    <text evidence="13">The sequence shown here is derived from an EMBL/GenBank/DDBJ whole genome shotgun (WGS) entry which is preliminary data.</text>
</comment>
<dbReference type="PANTHER" id="PTHR31632">
    <property type="entry name" value="IRON TRANSPORTER FTH1"/>
    <property type="match status" value="1"/>
</dbReference>
<evidence type="ECO:0000256" key="1">
    <source>
        <dbReference type="ARBA" id="ARBA00004141"/>
    </source>
</evidence>
<evidence type="ECO:0000256" key="6">
    <source>
        <dbReference type="ARBA" id="ARBA00022989"/>
    </source>
</evidence>
<dbReference type="InterPro" id="IPR036909">
    <property type="entry name" value="Cyt_c-like_dom_sf"/>
</dbReference>
<keyword evidence="14" id="KW-1185">Reference proteome</keyword>
<dbReference type="EMBL" id="JBHTJG010000007">
    <property type="protein sequence ID" value="MFD0947519.1"/>
    <property type="molecule type" value="Genomic_DNA"/>
</dbReference>
<feature type="chain" id="PRO_5046479349" evidence="11">
    <location>
        <begin position="39"/>
        <end position="661"/>
    </location>
</feature>
<evidence type="ECO:0000256" key="9">
    <source>
        <dbReference type="PROSITE-ProRule" id="PRU00433"/>
    </source>
</evidence>
<keyword evidence="5 9" id="KW-0479">Metal-binding</keyword>
<keyword evidence="6 10" id="KW-1133">Transmembrane helix</keyword>
<feature type="transmembrane region" description="Helical" evidence="10">
    <location>
        <begin position="546"/>
        <end position="566"/>
    </location>
</feature>
<evidence type="ECO:0000256" key="7">
    <source>
        <dbReference type="ARBA" id="ARBA00023004"/>
    </source>
</evidence>
<name>A0ABW3H917_9SPHN</name>
<feature type="transmembrane region" description="Helical" evidence="10">
    <location>
        <begin position="399"/>
        <end position="423"/>
    </location>
</feature>
<organism evidence="13 14">
    <name type="scientific">Sphingomonas canadensis</name>
    <dbReference type="NCBI Taxonomy" id="1219257"/>
    <lineage>
        <taxon>Bacteria</taxon>
        <taxon>Pseudomonadati</taxon>
        <taxon>Pseudomonadota</taxon>
        <taxon>Alphaproteobacteria</taxon>
        <taxon>Sphingomonadales</taxon>
        <taxon>Sphingomonadaceae</taxon>
        <taxon>Sphingomonas</taxon>
    </lineage>
</organism>
<dbReference type="Proteomes" id="UP001596977">
    <property type="component" value="Unassembled WGS sequence"/>
</dbReference>
<dbReference type="RefSeq" id="WP_264945197.1">
    <property type="nucleotide sequence ID" value="NZ_JAPDRA010000007.1"/>
</dbReference>
<sequence length="661" mass="69744">MALTAAVPTHRTYSTAARRAWLAFVTVLTLLCAGPVWAKDADVQTTWRLLDYVAVDYGGAVSGGRVVSTSEFAEMNEFAGQIVSRLGQLPDKPAKAGLIRSANQLRASVAAKAEPSTVALQARSLAAALLAAYPVPLAPTSMPNLDRGAALYAQNCSSCHGAAGDGHGPNAAKLNPPPIAFTDGTRARQRSLFGLYQVITQGLDGTAMVSFDSLPSDDRWALAFYVGGFAFPQPQAAQGESIWRDDAAIRARYPNLAAFIGATPASLAADLGPGKGDAVTAYLRRHPEAIAAAPTGSLSLTRERLAASLKAYAAGDRKAASNLALSAYLDGFEPVEPILRARDAALMARIEGAMGDLRAAISAGRPLAEVEASNKQLAILFGEAEAALSPDRASAASTFFGAFGVLLREGLEALLIVVAMIAFLRKTERSEMVGFVNGGWIAALAAGVLTWIAATYLISISGASRELTEGFGSLFAAIVLLTVGIWMHAKSNAESWQRYIKEKMTNALSRRSGWFLFILAFVVVYREVFETILFYAALWAEGNGGALLAGAGAAVGLLALIAWAMLRFSTRLRITKFFAWSAILIAVLTVVLAGKGVAGLQEAGIIGVQPWAWVPRIEVLGLFPTMQTVLAQAIAVAILVIGFWWNGRGNAEGSEARKVAA</sequence>
<evidence type="ECO:0000256" key="3">
    <source>
        <dbReference type="ARBA" id="ARBA00022617"/>
    </source>
</evidence>
<keyword evidence="4 10" id="KW-0812">Transmembrane</keyword>
<evidence type="ECO:0000256" key="2">
    <source>
        <dbReference type="ARBA" id="ARBA00008333"/>
    </source>
</evidence>
<evidence type="ECO:0000313" key="14">
    <source>
        <dbReference type="Proteomes" id="UP001596977"/>
    </source>
</evidence>
<evidence type="ECO:0000313" key="13">
    <source>
        <dbReference type="EMBL" id="MFD0947519.1"/>
    </source>
</evidence>
<feature type="transmembrane region" description="Helical" evidence="10">
    <location>
        <begin position="470"/>
        <end position="489"/>
    </location>
</feature>
<feature type="domain" description="Cytochrome c" evidence="12">
    <location>
        <begin position="143"/>
        <end position="287"/>
    </location>
</feature>
<evidence type="ECO:0000256" key="11">
    <source>
        <dbReference type="SAM" id="SignalP"/>
    </source>
</evidence>
<accession>A0ABW3H917</accession>
<evidence type="ECO:0000259" key="12">
    <source>
        <dbReference type="PROSITE" id="PS51007"/>
    </source>
</evidence>
<evidence type="ECO:0000256" key="10">
    <source>
        <dbReference type="SAM" id="Phobius"/>
    </source>
</evidence>
<feature type="transmembrane region" description="Helical" evidence="10">
    <location>
        <begin position="513"/>
        <end position="540"/>
    </location>
</feature>
<keyword evidence="7 9" id="KW-0408">Iron</keyword>
<keyword evidence="8 10" id="KW-0472">Membrane</keyword>
<comment type="similarity">
    <text evidence="2">Belongs to the oxidase-dependent Fe transporter (OFeT) (TC 9.A.10.1) family.</text>
</comment>
<comment type="subcellular location">
    <subcellularLocation>
        <location evidence="1">Membrane</location>
        <topology evidence="1">Multi-pass membrane protein</topology>
    </subcellularLocation>
</comment>
<gene>
    <name evidence="13" type="ORF">ACFQ1E_14300</name>
</gene>
<dbReference type="Pfam" id="PF13442">
    <property type="entry name" value="Cytochrome_CBB3"/>
    <property type="match status" value="1"/>
</dbReference>
<evidence type="ECO:0000256" key="8">
    <source>
        <dbReference type="ARBA" id="ARBA00023136"/>
    </source>
</evidence>
<keyword evidence="11" id="KW-0732">Signal</keyword>
<feature type="transmembrane region" description="Helical" evidence="10">
    <location>
        <begin position="620"/>
        <end position="645"/>
    </location>
</feature>
<dbReference type="Pfam" id="PF03239">
    <property type="entry name" value="FTR1"/>
    <property type="match status" value="1"/>
</dbReference>
<dbReference type="PROSITE" id="PS51007">
    <property type="entry name" value="CYTC"/>
    <property type="match status" value="1"/>
</dbReference>
<dbReference type="SUPFAM" id="SSF46626">
    <property type="entry name" value="Cytochrome c"/>
    <property type="match status" value="1"/>
</dbReference>
<reference evidence="14" key="1">
    <citation type="journal article" date="2019" name="Int. J. Syst. Evol. Microbiol.">
        <title>The Global Catalogue of Microorganisms (GCM) 10K type strain sequencing project: providing services to taxonomists for standard genome sequencing and annotation.</title>
        <authorList>
            <consortium name="The Broad Institute Genomics Platform"/>
            <consortium name="The Broad Institute Genome Sequencing Center for Infectious Disease"/>
            <person name="Wu L."/>
            <person name="Ma J."/>
        </authorList>
    </citation>
    <scope>NUCLEOTIDE SEQUENCE [LARGE SCALE GENOMIC DNA]</scope>
    <source>
        <strain evidence="14">CCUG 62982</strain>
    </source>
</reference>
<dbReference type="PANTHER" id="PTHR31632:SF2">
    <property type="entry name" value="PLASMA MEMBRANE IRON PERMEASE"/>
    <property type="match status" value="1"/>
</dbReference>
<dbReference type="InterPro" id="IPR009056">
    <property type="entry name" value="Cyt_c-like_dom"/>
</dbReference>